<proteinExistence type="predicted"/>
<sequence length="123" mass="12712">MSGEQNFYLGNVTNVNGTGNIGSISFGGGALPPTPEQIAQQLAQLRAALAGLRGHLPADQAQRLDRTLLELDPAAAPQETEAQRGARLGRALETARRVAETAGAVGPGVIALVERVMGMVSGR</sequence>
<name>A0A3N4S7E9_9ACTN</name>
<dbReference type="RefSeq" id="WP_123555572.1">
    <property type="nucleotide sequence ID" value="NZ_JBEYIY010000009.1"/>
</dbReference>
<reference evidence="3 4" key="1">
    <citation type="submission" date="2018-11" db="EMBL/GenBank/DDBJ databases">
        <title>Sequencing the genomes of 1000 actinobacteria strains.</title>
        <authorList>
            <person name="Klenk H.-P."/>
        </authorList>
    </citation>
    <scope>NUCLEOTIDE SEQUENCE [LARGE SCALE GENOMIC DNA]</scope>
    <source>
        <strain evidence="1 4">DSM 44780</strain>
        <strain evidence="2 3">DSM 44781</strain>
    </source>
</reference>
<accession>A0A8G1XDJ5</accession>
<dbReference type="Proteomes" id="UP000267408">
    <property type="component" value="Unassembled WGS sequence"/>
</dbReference>
<organism evidence="2 3">
    <name type="scientific">Kitasatospora cineracea</name>
    <dbReference type="NCBI Taxonomy" id="88074"/>
    <lineage>
        <taxon>Bacteria</taxon>
        <taxon>Bacillati</taxon>
        <taxon>Actinomycetota</taxon>
        <taxon>Actinomycetes</taxon>
        <taxon>Kitasatosporales</taxon>
        <taxon>Streptomycetaceae</taxon>
        <taxon>Kitasatospora</taxon>
    </lineage>
</organism>
<evidence type="ECO:0000313" key="3">
    <source>
        <dbReference type="Proteomes" id="UP000266906"/>
    </source>
</evidence>
<dbReference type="OrthoDB" id="3873501at2"/>
<keyword evidence="3" id="KW-1185">Reference proteome</keyword>
<evidence type="ECO:0000313" key="1">
    <source>
        <dbReference type="EMBL" id="ROR44301.1"/>
    </source>
</evidence>
<evidence type="ECO:0000313" key="4">
    <source>
        <dbReference type="Proteomes" id="UP000267408"/>
    </source>
</evidence>
<comment type="caution">
    <text evidence="2">The sequence shown here is derived from an EMBL/GenBank/DDBJ whole genome shotgun (WGS) entry which is preliminary data.</text>
</comment>
<protein>
    <submittedName>
        <fullName evidence="2">Uncharacterized protein</fullName>
    </submittedName>
</protein>
<gene>
    <name evidence="2" type="ORF">EDD38_2976</name>
    <name evidence="1" type="ORF">EDD39_2488</name>
</gene>
<dbReference type="EMBL" id="RKQG01000001">
    <property type="protein sequence ID" value="RPE34650.1"/>
    <property type="molecule type" value="Genomic_DNA"/>
</dbReference>
<accession>A0A3N4S7E9</accession>
<dbReference type="Proteomes" id="UP000266906">
    <property type="component" value="Unassembled WGS sequence"/>
</dbReference>
<dbReference type="AlphaFoldDB" id="A0A3N4S7E9"/>
<evidence type="ECO:0000313" key="2">
    <source>
        <dbReference type="EMBL" id="RPE34650.1"/>
    </source>
</evidence>
<dbReference type="EMBL" id="RJVJ01000001">
    <property type="protein sequence ID" value="ROR44301.1"/>
    <property type="molecule type" value="Genomic_DNA"/>
</dbReference>